<keyword evidence="1" id="KW-0812">Transmembrane</keyword>
<name>A0A366HQF1_9BACT</name>
<dbReference type="RefSeq" id="WP_113957294.1">
    <property type="nucleotide sequence ID" value="NZ_QNRR01000002.1"/>
</dbReference>
<dbReference type="OrthoDB" id="193233at2"/>
<evidence type="ECO:0000256" key="1">
    <source>
        <dbReference type="SAM" id="Phobius"/>
    </source>
</evidence>
<proteinExistence type="predicted"/>
<dbReference type="Proteomes" id="UP000253426">
    <property type="component" value="Unassembled WGS sequence"/>
</dbReference>
<keyword evidence="3" id="KW-1185">Reference proteome</keyword>
<comment type="caution">
    <text evidence="2">The sequence shown here is derived from an EMBL/GenBank/DDBJ whole genome shotgun (WGS) entry which is preliminary data.</text>
</comment>
<feature type="transmembrane region" description="Helical" evidence="1">
    <location>
        <begin position="90"/>
        <end position="123"/>
    </location>
</feature>
<evidence type="ECO:0000313" key="3">
    <source>
        <dbReference type="Proteomes" id="UP000253426"/>
    </source>
</evidence>
<dbReference type="AlphaFoldDB" id="A0A366HQF1"/>
<dbReference type="EMBL" id="QNRR01000002">
    <property type="protein sequence ID" value="RBP45716.1"/>
    <property type="molecule type" value="Genomic_DNA"/>
</dbReference>
<feature type="transmembrane region" description="Helical" evidence="1">
    <location>
        <begin position="144"/>
        <end position="164"/>
    </location>
</feature>
<keyword evidence="1" id="KW-1133">Transmembrane helix</keyword>
<evidence type="ECO:0000313" key="2">
    <source>
        <dbReference type="EMBL" id="RBP45716.1"/>
    </source>
</evidence>
<keyword evidence="1" id="KW-0472">Membrane</keyword>
<accession>A0A366HQF1</accession>
<organism evidence="2 3">
    <name type="scientific">Roseimicrobium gellanilyticum</name>
    <dbReference type="NCBI Taxonomy" id="748857"/>
    <lineage>
        <taxon>Bacteria</taxon>
        <taxon>Pseudomonadati</taxon>
        <taxon>Verrucomicrobiota</taxon>
        <taxon>Verrucomicrobiia</taxon>
        <taxon>Verrucomicrobiales</taxon>
        <taxon>Verrucomicrobiaceae</taxon>
        <taxon>Roseimicrobium</taxon>
    </lineage>
</organism>
<protein>
    <submittedName>
        <fullName evidence="2">Uncharacterized protein</fullName>
    </submittedName>
</protein>
<reference evidence="2 3" key="1">
    <citation type="submission" date="2018-06" db="EMBL/GenBank/DDBJ databases">
        <title>Genomic Encyclopedia of Type Strains, Phase IV (KMG-IV): sequencing the most valuable type-strain genomes for metagenomic binning, comparative biology and taxonomic classification.</title>
        <authorList>
            <person name="Goeker M."/>
        </authorList>
    </citation>
    <scope>NUCLEOTIDE SEQUENCE [LARGE SCALE GENOMIC DNA]</scope>
    <source>
        <strain evidence="2 3">DSM 25532</strain>
    </source>
</reference>
<sequence>MRGSLGPLTLLSTLVLFVLPFVEFSCQGKSVMTLSGYDTAFGREVKAELPIGKWLEEQEGRRGRDRDREGGFNLTIQNKERTEPNKTVAAALICAVLGGVAAFVFRLAGVAGGAGAVVLLLYAQNQMQKDMQQAPPLVAMTFEYGFWLSLIAAAVGAVLCLTSGKK</sequence>
<gene>
    <name evidence="2" type="ORF">DES53_10298</name>
</gene>